<dbReference type="Pfam" id="PF14223">
    <property type="entry name" value="Retrotran_gag_2"/>
    <property type="match status" value="1"/>
</dbReference>
<proteinExistence type="predicted"/>
<evidence type="ECO:0000313" key="1">
    <source>
        <dbReference type="EMBL" id="GJT67145.1"/>
    </source>
</evidence>
<keyword evidence="2" id="KW-1185">Reference proteome</keyword>
<sequence>MEAGTTSTTLTTRLPILNPGEYDLWLMRIEQYFLMIDYSLWEVLNVNKVLKRTVGETEQEYEPTTTEEKQDRRNEIKVRGTLLMALPNKDQLKFHSYKDAKLLMEAIEKSSETTDQTFDRLQKLISQLETQGEVITQEDMNLKLLRSLPSEWKTHALIWRNKEEIETISLDDLYNNLKIYEPELTRSSSTSQNLQNVAFVSSNSTNSNYNSSINEADNTAYGVSVVHTQCNPTSGDNLSDAMICAFLASQPNSPQLAREDLEQIDLDDLEEMDLQ</sequence>
<dbReference type="EMBL" id="BQNB010017780">
    <property type="protein sequence ID" value="GJT67145.1"/>
    <property type="molecule type" value="Genomic_DNA"/>
</dbReference>
<name>A0ABQ5FUW4_9ASTR</name>
<reference evidence="1" key="1">
    <citation type="journal article" date="2022" name="Int. J. Mol. Sci.">
        <title>Draft Genome of Tanacetum Coccineum: Genomic Comparison of Closely Related Tanacetum-Family Plants.</title>
        <authorList>
            <person name="Yamashiro T."/>
            <person name="Shiraishi A."/>
            <person name="Nakayama K."/>
            <person name="Satake H."/>
        </authorList>
    </citation>
    <scope>NUCLEOTIDE SEQUENCE</scope>
</reference>
<accession>A0ABQ5FUW4</accession>
<evidence type="ECO:0000313" key="2">
    <source>
        <dbReference type="Proteomes" id="UP001151760"/>
    </source>
</evidence>
<organism evidence="1 2">
    <name type="scientific">Tanacetum coccineum</name>
    <dbReference type="NCBI Taxonomy" id="301880"/>
    <lineage>
        <taxon>Eukaryota</taxon>
        <taxon>Viridiplantae</taxon>
        <taxon>Streptophyta</taxon>
        <taxon>Embryophyta</taxon>
        <taxon>Tracheophyta</taxon>
        <taxon>Spermatophyta</taxon>
        <taxon>Magnoliopsida</taxon>
        <taxon>eudicotyledons</taxon>
        <taxon>Gunneridae</taxon>
        <taxon>Pentapetalae</taxon>
        <taxon>asterids</taxon>
        <taxon>campanulids</taxon>
        <taxon>Asterales</taxon>
        <taxon>Asteraceae</taxon>
        <taxon>Asteroideae</taxon>
        <taxon>Anthemideae</taxon>
        <taxon>Anthemidinae</taxon>
        <taxon>Tanacetum</taxon>
    </lineage>
</organism>
<protein>
    <submittedName>
        <fullName evidence="1">Uncharacterized protein</fullName>
    </submittedName>
</protein>
<gene>
    <name evidence="1" type="ORF">Tco_1018625</name>
</gene>
<comment type="caution">
    <text evidence="1">The sequence shown here is derived from an EMBL/GenBank/DDBJ whole genome shotgun (WGS) entry which is preliminary data.</text>
</comment>
<dbReference type="Proteomes" id="UP001151760">
    <property type="component" value="Unassembled WGS sequence"/>
</dbReference>
<reference evidence="1" key="2">
    <citation type="submission" date="2022-01" db="EMBL/GenBank/DDBJ databases">
        <authorList>
            <person name="Yamashiro T."/>
            <person name="Shiraishi A."/>
            <person name="Satake H."/>
            <person name="Nakayama K."/>
        </authorList>
    </citation>
    <scope>NUCLEOTIDE SEQUENCE</scope>
</reference>